<dbReference type="PROSITE" id="PS51127">
    <property type="entry name" value="BIG1"/>
    <property type="match status" value="1"/>
</dbReference>
<dbReference type="GO" id="GO:0009279">
    <property type="term" value="C:cell outer membrane"/>
    <property type="evidence" value="ECO:0007669"/>
    <property type="project" value="TreeGrafter"/>
</dbReference>
<comment type="similarity">
    <text evidence="1">Belongs to the intimin/invasin family.</text>
</comment>
<dbReference type="Gene3D" id="2.60.40.1120">
    <property type="entry name" value="Carboxypeptidase-like, regulatory domain"/>
    <property type="match status" value="1"/>
</dbReference>
<dbReference type="Pfam" id="PF11924">
    <property type="entry name" value="IAT_beta"/>
    <property type="match status" value="1"/>
</dbReference>
<dbReference type="InterPro" id="IPR024519">
    <property type="entry name" value="IAT_beta"/>
</dbReference>
<dbReference type="STRING" id="1715285.SOFFGTOCOR_0602"/>
<sequence>MLYTYKSNRFLKKKILYILSIIILFFSKFSFSTINQNSNTNTIIYTNNTEKIINYKNNLFIPLQFTQNITNKKYISDKLLLSPTLDKINKKNIDFEAKIAQNLLQIGYILSNKNKNKNIINHAKHLINQHITNSLNQYGKTKIQLDTNKIQNIDFLLPILDKTNNILFTQLGFRKTKDRNITNIGIGYRKYKNNLIWGVNTFYDYDIIGRNSRIGIGYELWLDYLKFTNNGYFNLTNWHQSNLHDMKDYNERPAKGFDFIAEGYLPSYKQFTAFAKYEHYFYKKINENYYSYNGFKPRRSILGISYTPIPLITLKGETSNSKTKNNLLNLEINYRFGLQLSKQLNPNNIDIIRNLFINKYDFIDRNYTIAMEYQKQELLVISLPNFITTENYRILPISATIHKSKYKLKDIFWSSPELTAKGVKIEKISLNSINLILPKFPLQENTTETKKYRLSAIAIDDENNQSNTAITWIHIKQPQKMIKSLILSPNIILPANNKNYYTATIVTQNEKGEALVNQDVTFTITDFIDNTKIILNNLKNETRESISAVTDINGKALIKIKSEIPGEGTLTASIKNESFYTKKLKFKKLINKDYILKLSLIQNKAIANGKEKNIVIATVKDKYENPIKNILLNISATNGALITQTSQTTNDNGQITIQFTNTNIGESILTIRSIENTKSISTQFISNSNEVKISSIKLLDKYTNKVANNTNTFTYMVTVVDNNGKAAANEVIIPFVNKENISIKSNNTTNNNGQTILTLSNSTKEVKDIIVSAQLKTSSIITIADKIVSFNLSNIKGFVTNAINDTPLNKVKINIYSHNEILLDTIYTDHNGFFKIKLCVGNYTLKFFLKGYIDLNRNITVSDDSEMNFPMSPILGNYSGRITLNWDKKPNDLDAHLYVPIKNNSDRIEVFFDQKEPYMANATLDIDKQHLPGVETISLLKFNNGKYLYFVHNCDNSPSDGNLEANVTINLNDGQTKTFTPPALPIKARECWIVFELDTRSDISIINTINLISICP</sequence>
<dbReference type="Pfam" id="PF02369">
    <property type="entry name" value="Big_1"/>
    <property type="match status" value="1"/>
</dbReference>
<dbReference type="InterPro" id="IPR038177">
    <property type="entry name" value="IAT_beta_sf"/>
</dbReference>
<dbReference type="Gene3D" id="2.60.40.10">
    <property type="entry name" value="Immunoglobulins"/>
    <property type="match status" value="3"/>
</dbReference>
<dbReference type="SMART" id="SM00634">
    <property type="entry name" value="BID_1"/>
    <property type="match status" value="3"/>
</dbReference>
<keyword evidence="2" id="KW-0812">Transmembrane</keyword>
<evidence type="ECO:0000256" key="1">
    <source>
        <dbReference type="ARBA" id="ARBA00010116"/>
    </source>
</evidence>
<dbReference type="PANTHER" id="PTHR39576:SF2">
    <property type="entry name" value="ATTACHING AND EFFACING PROTEIN HOMOLOG-RELATED"/>
    <property type="match status" value="1"/>
</dbReference>
<dbReference type="Proteomes" id="UP000242301">
    <property type="component" value="Unassembled WGS sequence"/>
</dbReference>
<keyword evidence="2" id="KW-0472">Membrane</keyword>
<gene>
    <name evidence="4" type="ORF">SOFFGTOCOR_0602</name>
</gene>
<evidence type="ECO:0000313" key="4">
    <source>
        <dbReference type="EMBL" id="CRK86001.1"/>
    </source>
</evidence>
<keyword evidence="2" id="KW-1133">Transmembrane helix</keyword>
<reference evidence="5" key="1">
    <citation type="submission" date="2015-05" db="EMBL/GenBank/DDBJ databases">
        <authorList>
            <person name="Manzano-Marin A."/>
        </authorList>
    </citation>
    <scope>NUCLEOTIDE SEQUENCE [LARGE SCALE GENOMIC DNA]</scope>
    <source>
        <strain evidence="5">officinalis</strain>
    </source>
</reference>
<dbReference type="AlphaFoldDB" id="A0A0M6WAR8"/>
<evidence type="ECO:0000256" key="2">
    <source>
        <dbReference type="SAM" id="Phobius"/>
    </source>
</evidence>
<dbReference type="InterPro" id="IPR008969">
    <property type="entry name" value="CarboxyPept-like_regulatory"/>
</dbReference>
<dbReference type="Gene3D" id="2.40.160.160">
    <property type="entry name" value="Inverse autotransporter, beta-domain"/>
    <property type="match status" value="1"/>
</dbReference>
<feature type="domain" description="Big-1" evidence="3">
    <location>
        <begin position="595"/>
        <end position="685"/>
    </location>
</feature>
<organism evidence="4 5">
    <name type="scientific">Candidatus Providencia siddallii</name>
    <dbReference type="NCBI Taxonomy" id="1715285"/>
    <lineage>
        <taxon>Bacteria</taxon>
        <taxon>Pseudomonadati</taxon>
        <taxon>Pseudomonadota</taxon>
        <taxon>Gammaproteobacteria</taxon>
        <taxon>Enterobacterales</taxon>
        <taxon>Morganellaceae</taxon>
        <taxon>Providencia</taxon>
    </lineage>
</organism>
<dbReference type="InterPro" id="IPR051715">
    <property type="entry name" value="Intimin-Invasin_domain"/>
</dbReference>
<dbReference type="InterPro" id="IPR008964">
    <property type="entry name" value="Invasin/intimin_cell_adhesion"/>
</dbReference>
<proteinExistence type="inferred from homology"/>
<dbReference type="InterPro" id="IPR013783">
    <property type="entry name" value="Ig-like_fold"/>
</dbReference>
<name>A0A0M6WAR8_9GAMM</name>
<dbReference type="PANTHER" id="PTHR39576">
    <property type="entry name" value="ATTACHING AND EFFACING PROTEIN HOMOLOG-RELATED-RELATED"/>
    <property type="match status" value="1"/>
</dbReference>
<dbReference type="SUPFAM" id="SSF49373">
    <property type="entry name" value="Invasin/intimin cell-adhesion fragments"/>
    <property type="match status" value="3"/>
</dbReference>
<protein>
    <submittedName>
        <fullName evidence="4">Putative Invasin</fullName>
    </submittedName>
</protein>
<accession>A0A0M6WAR8</accession>
<keyword evidence="5" id="KW-1185">Reference proteome</keyword>
<evidence type="ECO:0000259" key="3">
    <source>
        <dbReference type="PROSITE" id="PS51127"/>
    </source>
</evidence>
<evidence type="ECO:0000313" key="5">
    <source>
        <dbReference type="Proteomes" id="UP000242301"/>
    </source>
</evidence>
<dbReference type="EMBL" id="CVRF01000003">
    <property type="protein sequence ID" value="CRK86001.1"/>
    <property type="molecule type" value="Genomic_DNA"/>
</dbReference>
<dbReference type="SUPFAM" id="SSF49464">
    <property type="entry name" value="Carboxypeptidase regulatory domain-like"/>
    <property type="match status" value="1"/>
</dbReference>
<dbReference type="InterPro" id="IPR003344">
    <property type="entry name" value="Big_1_dom"/>
</dbReference>
<feature type="transmembrane region" description="Helical" evidence="2">
    <location>
        <begin position="15"/>
        <end position="34"/>
    </location>
</feature>